<evidence type="ECO:0000256" key="5">
    <source>
        <dbReference type="ARBA" id="ARBA00005877"/>
    </source>
</evidence>
<evidence type="ECO:0000256" key="1">
    <source>
        <dbReference type="ARBA" id="ARBA00004395"/>
    </source>
</evidence>
<feature type="binding site" evidence="22">
    <location>
        <position position="334"/>
    </location>
    <ligand>
        <name>Fe cation</name>
        <dbReference type="ChEBI" id="CHEBI:24875"/>
    </ligand>
</feature>
<keyword evidence="25" id="KW-1185">Reference proteome</keyword>
<dbReference type="FunFam" id="3.10.180.10:FF:000022">
    <property type="entry name" value="4-hydroxyphenylpyruvate dioxygenase"/>
    <property type="match status" value="1"/>
</dbReference>
<dbReference type="SUPFAM" id="SSF54593">
    <property type="entry name" value="Glyoxalase/Bleomycin resistance protein/Dihydroxybiphenyl dioxygenase"/>
    <property type="match status" value="1"/>
</dbReference>
<dbReference type="PANTHER" id="PTHR11959:SF3">
    <property type="entry name" value="PROTEIN C31H2.4-RELATED"/>
    <property type="match status" value="1"/>
</dbReference>
<evidence type="ECO:0000259" key="23">
    <source>
        <dbReference type="PROSITE" id="PS51819"/>
    </source>
</evidence>
<comment type="pathway">
    <text evidence="4">Amino-acid degradation; L-phenylalanine degradation; acetoacetate and fumarate from L-phenylalanine: step 3/6.</text>
</comment>
<feature type="binding site" evidence="22">
    <location>
        <position position="166"/>
    </location>
    <ligand>
        <name>Fe cation</name>
        <dbReference type="ChEBI" id="CHEBI:24875"/>
    </ligand>
</feature>
<evidence type="ECO:0000256" key="19">
    <source>
        <dbReference type="ARBA" id="ARBA00033727"/>
    </source>
</evidence>
<keyword evidence="10" id="KW-0677">Repeat</keyword>
<dbReference type="GO" id="GO:0006559">
    <property type="term" value="P:L-phenylalanine catabolic process"/>
    <property type="evidence" value="ECO:0007669"/>
    <property type="project" value="UniProtKB-KW"/>
</dbReference>
<dbReference type="Proteomes" id="UP000659654">
    <property type="component" value="Unassembled WGS sequence"/>
</dbReference>
<dbReference type="InterPro" id="IPR004360">
    <property type="entry name" value="Glyas_Fos-R_dOase_dom"/>
</dbReference>
<feature type="domain" description="VOC" evidence="23">
    <location>
        <begin position="163"/>
        <end position="323"/>
    </location>
</feature>
<evidence type="ECO:0000256" key="8">
    <source>
        <dbReference type="ARBA" id="ARBA00022490"/>
    </source>
</evidence>
<evidence type="ECO:0000256" key="15">
    <source>
        <dbReference type="ARBA" id="ARBA00023004"/>
    </source>
</evidence>
<comment type="cofactor">
    <cofactor evidence="22">
        <name>Fe cation</name>
        <dbReference type="ChEBI" id="CHEBI:24875"/>
    </cofactor>
    <text evidence="22">Binds 1 Fe cation per subunit.</text>
</comment>
<comment type="function">
    <text evidence="19">Catalyzes the conversion of 4-hydroxyphenylpyruvic acid to homogentisic acid, one of the steps in tyrosine catabolism.</text>
</comment>
<dbReference type="OrthoDB" id="414569at2759"/>
<dbReference type="PIRSF" id="PIRSF009283">
    <property type="entry name" value="HPP_dOase"/>
    <property type="match status" value="1"/>
</dbReference>
<keyword evidence="11" id="KW-0256">Endoplasmic reticulum</keyword>
<reference evidence="24" key="1">
    <citation type="submission" date="2020-09" db="EMBL/GenBank/DDBJ databases">
        <authorList>
            <person name="Kikuchi T."/>
        </authorList>
    </citation>
    <scope>NUCLEOTIDE SEQUENCE</scope>
    <source>
        <strain evidence="24">Ka4C1</strain>
    </source>
</reference>
<keyword evidence="13" id="KW-0223">Dioxygenase</keyword>
<evidence type="ECO:0000256" key="2">
    <source>
        <dbReference type="ARBA" id="ARBA00004406"/>
    </source>
</evidence>
<dbReference type="GO" id="GO:0003868">
    <property type="term" value="F:4-hydroxyphenylpyruvate dioxygenase activity"/>
    <property type="evidence" value="ECO:0007669"/>
    <property type="project" value="UniProtKB-EC"/>
</dbReference>
<keyword evidence="8" id="KW-0963">Cytoplasm</keyword>
<dbReference type="InterPro" id="IPR029068">
    <property type="entry name" value="Glyas_Bleomycin-R_OHBP_Dase"/>
</dbReference>
<dbReference type="Gene3D" id="3.10.180.10">
    <property type="entry name" value="2,3-Dihydroxybiphenyl 1,2-Dioxygenase, domain 1"/>
    <property type="match status" value="2"/>
</dbReference>
<evidence type="ECO:0000256" key="6">
    <source>
        <dbReference type="ARBA" id="ARBA00011738"/>
    </source>
</evidence>
<dbReference type="InterPro" id="IPR041736">
    <property type="entry name" value="4OHPhenylPyrv_dOase_N"/>
</dbReference>
<keyword evidence="12" id="KW-0828">Tyrosine catabolism</keyword>
<keyword evidence="14" id="KW-0560">Oxidoreductase</keyword>
<comment type="catalytic activity">
    <reaction evidence="20">
        <text>3-(4-hydroxyphenyl)pyruvate + O2 = homogentisate + CO2</text>
        <dbReference type="Rhea" id="RHEA:16189"/>
        <dbReference type="ChEBI" id="CHEBI:15379"/>
        <dbReference type="ChEBI" id="CHEBI:16169"/>
        <dbReference type="ChEBI" id="CHEBI:16526"/>
        <dbReference type="ChEBI" id="CHEBI:36242"/>
        <dbReference type="EC" id="1.13.11.27"/>
    </reaction>
    <physiologicalReaction direction="left-to-right" evidence="20">
        <dbReference type="Rhea" id="RHEA:16190"/>
    </physiologicalReaction>
</comment>
<keyword evidence="16" id="KW-0333">Golgi apparatus</keyword>
<protein>
    <recommendedName>
        <fullName evidence="7 21">4-hydroxyphenylpyruvate dioxygenase</fullName>
    </recommendedName>
</protein>
<evidence type="ECO:0000256" key="3">
    <source>
        <dbReference type="ARBA" id="ARBA00004496"/>
    </source>
</evidence>
<comment type="similarity">
    <text evidence="5 21">Belongs to the 4HPPD family.</text>
</comment>
<keyword evidence="9 22" id="KW-0479">Metal-binding</keyword>
<dbReference type="CDD" id="cd07250">
    <property type="entry name" value="HPPD_C_like"/>
    <property type="match status" value="1"/>
</dbReference>
<dbReference type="GO" id="GO:0046872">
    <property type="term" value="F:metal ion binding"/>
    <property type="evidence" value="ECO:0007669"/>
    <property type="project" value="UniProtKB-KW"/>
</dbReference>
<organism evidence="24 25">
    <name type="scientific">Bursaphelenchus xylophilus</name>
    <name type="common">Pinewood nematode worm</name>
    <name type="synonym">Aphelenchoides xylophilus</name>
    <dbReference type="NCBI Taxonomy" id="6326"/>
    <lineage>
        <taxon>Eukaryota</taxon>
        <taxon>Metazoa</taxon>
        <taxon>Ecdysozoa</taxon>
        <taxon>Nematoda</taxon>
        <taxon>Chromadorea</taxon>
        <taxon>Rhabditida</taxon>
        <taxon>Tylenchina</taxon>
        <taxon>Tylenchomorpha</taxon>
        <taxon>Aphelenchoidea</taxon>
        <taxon>Aphelenchoididae</taxon>
        <taxon>Bursaphelenchus</taxon>
    </lineage>
</organism>
<dbReference type="PROSITE" id="PS51819">
    <property type="entry name" value="VOC"/>
    <property type="match status" value="2"/>
</dbReference>
<evidence type="ECO:0000313" key="25">
    <source>
        <dbReference type="Proteomes" id="UP000659654"/>
    </source>
</evidence>
<dbReference type="InterPro" id="IPR041735">
    <property type="entry name" value="4OHPhenylPyrv_dOase_C"/>
</dbReference>
<evidence type="ECO:0000256" key="13">
    <source>
        <dbReference type="ARBA" id="ARBA00022964"/>
    </source>
</evidence>
<feature type="binding site" evidence="22">
    <location>
        <position position="251"/>
    </location>
    <ligand>
        <name>Fe cation</name>
        <dbReference type="ChEBI" id="CHEBI:24875"/>
    </ligand>
</feature>
<dbReference type="InterPro" id="IPR005956">
    <property type="entry name" value="4OHPhenylPyrv_dOase"/>
</dbReference>
<evidence type="ECO:0000256" key="7">
    <source>
        <dbReference type="ARBA" id="ARBA00018452"/>
    </source>
</evidence>
<evidence type="ECO:0000256" key="16">
    <source>
        <dbReference type="ARBA" id="ARBA00023034"/>
    </source>
</evidence>
<evidence type="ECO:0000256" key="4">
    <source>
        <dbReference type="ARBA" id="ARBA00005162"/>
    </source>
</evidence>
<dbReference type="GO" id="GO:0006572">
    <property type="term" value="P:L-tyrosine catabolic process"/>
    <property type="evidence" value="ECO:0007669"/>
    <property type="project" value="UniProtKB-KW"/>
</dbReference>
<evidence type="ECO:0000256" key="17">
    <source>
        <dbReference type="ARBA" id="ARBA00023136"/>
    </source>
</evidence>
<evidence type="ECO:0000256" key="14">
    <source>
        <dbReference type="ARBA" id="ARBA00023002"/>
    </source>
</evidence>
<dbReference type="CDD" id="cd08342">
    <property type="entry name" value="HPPD_N_like"/>
    <property type="match status" value="1"/>
</dbReference>
<evidence type="ECO:0000256" key="12">
    <source>
        <dbReference type="ARBA" id="ARBA00022878"/>
    </source>
</evidence>
<name>A0A7I8X0Z5_BURXY</name>
<evidence type="ECO:0000313" key="24">
    <source>
        <dbReference type="EMBL" id="CAD5234153.1"/>
    </source>
</evidence>
<comment type="subunit">
    <text evidence="6">Homodimer.</text>
</comment>
<keyword evidence="18" id="KW-0585">Phenylalanine catabolism</keyword>
<feature type="domain" description="VOC" evidence="23">
    <location>
        <begin position="5"/>
        <end position="133"/>
    </location>
</feature>
<evidence type="ECO:0000256" key="11">
    <source>
        <dbReference type="ARBA" id="ARBA00022824"/>
    </source>
</evidence>
<accession>A0A7I8X0Z5</accession>
<dbReference type="AlphaFoldDB" id="A0A7I8X0Z5"/>
<comment type="subcellular location">
    <subcellularLocation>
        <location evidence="3">Cytoplasm</location>
    </subcellularLocation>
    <subcellularLocation>
        <location evidence="2">Endoplasmic reticulum membrane</location>
        <topology evidence="2">Peripheral membrane protein</topology>
    </subcellularLocation>
    <subcellularLocation>
        <location evidence="1">Golgi apparatus membrane</location>
        <topology evidence="1">Peripheral membrane protein</topology>
    </subcellularLocation>
</comment>
<dbReference type="EMBL" id="CAJFCV020000006">
    <property type="protein sequence ID" value="CAG9129737.1"/>
    <property type="molecule type" value="Genomic_DNA"/>
</dbReference>
<dbReference type="GO" id="GO:0000139">
    <property type="term" value="C:Golgi membrane"/>
    <property type="evidence" value="ECO:0007669"/>
    <property type="project" value="UniProtKB-SubCell"/>
</dbReference>
<dbReference type="Proteomes" id="UP000582659">
    <property type="component" value="Unassembled WGS sequence"/>
</dbReference>
<evidence type="ECO:0000256" key="18">
    <source>
        <dbReference type="ARBA" id="ARBA00023232"/>
    </source>
</evidence>
<sequence>MSSQLINHIEYCVGNALQASFWYCTSFGFERFAQKRTKFIFSIAVRNGNSILVFSSPNSPSEPNLTHLLSIHGDFVHKIGLKVDNLRKFVQIADQKSIKIIEQVESEQDENGEILQARIQGSSGHIEYEIFENVNYNGVFLPGFEEIQNFGFCESLPPISISGIDHFVEAHESGSVDSVVDWYNKVLKFERFWSIDDTQVHTEYSALKAALVANKERNIQVTLVEPVQTEKKGRGQVQEFLDFNSGPGIQHIAFVVDDIIEAVAEMKKRSVEFLSIPSEYYDNIEKRLEKSGLKIKEDMEKIREGQLLIDFDEKGYLIQCFTKPVQPRPTFFIEIIKRNNFNGFGAGNFKALFEAVELEQRKRGTLLRD</sequence>
<dbReference type="PANTHER" id="PTHR11959">
    <property type="entry name" value="4-HYDROXYPHENYLPYRUVATE DIOXYGENASE"/>
    <property type="match status" value="1"/>
</dbReference>
<keyword evidence="15 22" id="KW-0408">Iron</keyword>
<comment type="caution">
    <text evidence="24">The sequence shown here is derived from an EMBL/GenBank/DDBJ whole genome shotgun (WGS) entry which is preliminary data.</text>
</comment>
<dbReference type="NCBIfam" id="TIGR01263">
    <property type="entry name" value="4HPPD"/>
    <property type="match status" value="1"/>
</dbReference>
<dbReference type="GO" id="GO:0005789">
    <property type="term" value="C:endoplasmic reticulum membrane"/>
    <property type="evidence" value="ECO:0007669"/>
    <property type="project" value="UniProtKB-SubCell"/>
</dbReference>
<evidence type="ECO:0000256" key="9">
    <source>
        <dbReference type="ARBA" id="ARBA00022723"/>
    </source>
</evidence>
<dbReference type="GO" id="GO:0042803">
    <property type="term" value="F:protein homodimerization activity"/>
    <property type="evidence" value="ECO:0007669"/>
    <property type="project" value="UniProtKB-ARBA"/>
</dbReference>
<evidence type="ECO:0000256" key="10">
    <source>
        <dbReference type="ARBA" id="ARBA00022737"/>
    </source>
</evidence>
<dbReference type="SMR" id="A0A7I8X0Z5"/>
<proteinExistence type="inferred from homology"/>
<evidence type="ECO:0000256" key="21">
    <source>
        <dbReference type="PIRNR" id="PIRNR009283"/>
    </source>
</evidence>
<evidence type="ECO:0000256" key="22">
    <source>
        <dbReference type="PIRSR" id="PIRSR009283-1"/>
    </source>
</evidence>
<dbReference type="Pfam" id="PF00903">
    <property type="entry name" value="Glyoxalase"/>
    <property type="match status" value="1"/>
</dbReference>
<keyword evidence="17" id="KW-0472">Membrane</keyword>
<gene>
    <name evidence="24" type="ORF">BXYJ_LOCUS14244</name>
</gene>
<dbReference type="InterPro" id="IPR037523">
    <property type="entry name" value="VOC_core"/>
</dbReference>
<evidence type="ECO:0000256" key="20">
    <source>
        <dbReference type="ARBA" id="ARBA00048047"/>
    </source>
</evidence>
<dbReference type="EMBL" id="CAJFDI010000006">
    <property type="protein sequence ID" value="CAD5234153.1"/>
    <property type="molecule type" value="Genomic_DNA"/>
</dbReference>